<evidence type="ECO:0000313" key="2">
    <source>
        <dbReference type="EMBL" id="TNN46142.1"/>
    </source>
</evidence>
<protein>
    <submittedName>
        <fullName evidence="2">Uncharacterized protein</fullName>
    </submittedName>
</protein>
<dbReference type="Proteomes" id="UP000314294">
    <property type="component" value="Unassembled WGS sequence"/>
</dbReference>
<evidence type="ECO:0000313" key="3">
    <source>
        <dbReference type="Proteomes" id="UP000314294"/>
    </source>
</evidence>
<organism evidence="2 3">
    <name type="scientific">Liparis tanakae</name>
    <name type="common">Tanaka's snailfish</name>
    <dbReference type="NCBI Taxonomy" id="230148"/>
    <lineage>
        <taxon>Eukaryota</taxon>
        <taxon>Metazoa</taxon>
        <taxon>Chordata</taxon>
        <taxon>Craniata</taxon>
        <taxon>Vertebrata</taxon>
        <taxon>Euteleostomi</taxon>
        <taxon>Actinopterygii</taxon>
        <taxon>Neopterygii</taxon>
        <taxon>Teleostei</taxon>
        <taxon>Neoteleostei</taxon>
        <taxon>Acanthomorphata</taxon>
        <taxon>Eupercaria</taxon>
        <taxon>Perciformes</taxon>
        <taxon>Cottioidei</taxon>
        <taxon>Cottales</taxon>
        <taxon>Liparidae</taxon>
        <taxon>Liparis</taxon>
    </lineage>
</organism>
<feature type="region of interest" description="Disordered" evidence="1">
    <location>
        <begin position="1"/>
        <end position="29"/>
    </location>
</feature>
<accession>A0A4Z2G0V4</accession>
<proteinExistence type="predicted"/>
<name>A0A4Z2G0V4_9TELE</name>
<dbReference type="EMBL" id="SRLO01000805">
    <property type="protein sequence ID" value="TNN46142.1"/>
    <property type="molecule type" value="Genomic_DNA"/>
</dbReference>
<sequence>MIGAQRSDGPFSVKLGPLSESEGSSSNVHPISLEETVERLICSSGAPSSETQPGLKAETSKVSRVHLHLETDDALCSISSHQYLSLRFIACR</sequence>
<evidence type="ECO:0000256" key="1">
    <source>
        <dbReference type="SAM" id="MobiDB-lite"/>
    </source>
</evidence>
<feature type="compositionally biased region" description="Low complexity" evidence="1">
    <location>
        <begin position="15"/>
        <end position="26"/>
    </location>
</feature>
<comment type="caution">
    <text evidence="2">The sequence shown here is derived from an EMBL/GenBank/DDBJ whole genome shotgun (WGS) entry which is preliminary data.</text>
</comment>
<dbReference type="AlphaFoldDB" id="A0A4Z2G0V4"/>
<keyword evidence="3" id="KW-1185">Reference proteome</keyword>
<reference evidence="2 3" key="1">
    <citation type="submission" date="2019-03" db="EMBL/GenBank/DDBJ databases">
        <title>First draft genome of Liparis tanakae, snailfish: a comprehensive survey of snailfish specific genes.</title>
        <authorList>
            <person name="Kim W."/>
            <person name="Song I."/>
            <person name="Jeong J.-H."/>
            <person name="Kim D."/>
            <person name="Kim S."/>
            <person name="Ryu S."/>
            <person name="Song J.Y."/>
            <person name="Lee S.K."/>
        </authorList>
    </citation>
    <scope>NUCLEOTIDE SEQUENCE [LARGE SCALE GENOMIC DNA]</scope>
    <source>
        <tissue evidence="2">Muscle</tissue>
    </source>
</reference>
<gene>
    <name evidence="2" type="ORF">EYF80_043647</name>
</gene>